<dbReference type="PANTHER" id="PTHR21446:SF12">
    <property type="entry name" value="POTASSIUM CHANNEL TETRAMERIZATION DOMAIN CONTAINING 1"/>
    <property type="match status" value="1"/>
</dbReference>
<dbReference type="AlphaFoldDB" id="A0A2H9T2Y4"/>
<proteinExistence type="predicted"/>
<dbReference type="PANTHER" id="PTHR21446">
    <property type="entry name" value="DUF3504 DOMAIN-CONTAINING PROTEIN"/>
    <property type="match status" value="1"/>
</dbReference>
<accession>A0A2H9T2Y4</accession>
<dbReference type="EMBL" id="NSIT01000511">
    <property type="protein sequence ID" value="PJE77554.1"/>
    <property type="molecule type" value="Genomic_DNA"/>
</dbReference>
<sequence>MADRFASLSVDEKDRIFNNADAANTKRVTTTAVRVFREYLTSKSLSAEFETYEISELDEALANFYLEMRNKNGELYKKSTLLSYRHGIQRHLELTREVNIMKGEQFKKSVKAFKSMTNELKRQGYGAVDHYPAINEEDLAKLYDFLTSSQDVQLLQYKVGYYSEDE</sequence>
<gene>
    <name evidence="1" type="ORF">CI610_03519</name>
</gene>
<name>A0A2H9T2Y4_9ZZZZ</name>
<protein>
    <submittedName>
        <fullName evidence="1">Uncharacterized protein</fullName>
    </submittedName>
</protein>
<comment type="caution">
    <text evidence="1">The sequence shown here is derived from an EMBL/GenBank/DDBJ whole genome shotgun (WGS) entry which is preliminary data.</text>
</comment>
<dbReference type="InterPro" id="IPR052787">
    <property type="entry name" value="MAVS"/>
</dbReference>
<organism evidence="1">
    <name type="scientific">invertebrate metagenome</name>
    <dbReference type="NCBI Taxonomy" id="1711999"/>
    <lineage>
        <taxon>unclassified sequences</taxon>
        <taxon>metagenomes</taxon>
        <taxon>organismal metagenomes</taxon>
    </lineage>
</organism>
<evidence type="ECO:0000313" key="1">
    <source>
        <dbReference type="EMBL" id="PJE77554.1"/>
    </source>
</evidence>
<reference evidence="1" key="1">
    <citation type="journal article" date="2017" name="Appl. Environ. Microbiol.">
        <title>Molecular characterization of an Endozoicomonas-like organism causing infection in king scallop Pecten maximus L.</title>
        <authorList>
            <person name="Cano I."/>
            <person name="van Aerle R."/>
            <person name="Ross S."/>
            <person name="Verner-Jeffreys D.W."/>
            <person name="Paley R.K."/>
            <person name="Rimmer G."/>
            <person name="Ryder D."/>
            <person name="Hooper P."/>
            <person name="Stone D."/>
            <person name="Feist S.W."/>
        </authorList>
    </citation>
    <scope>NUCLEOTIDE SEQUENCE</scope>
</reference>